<sequence length="856" mass="88288">MTQYTYGGSPADVLTDTAGNVVGDFQVLVYRAGTNELVTALYEVDGTTPISELRSNDDDSDTPGAIRSFKAADVTAIEYAYNGPGGSPVRWYQAARELAQEAASAAADALSKTDGGIVQGPTAFEAGLDVEDGLNVTGGATVDGLDVEGDLSVSGTFTPENLQLSGMRIFNPRVYGALGDGTGNDAPFINDALTAANAAGGGWVIVPSGVYMIGEVLRIYRNTRLTLLPGAEFRRNYAGTMLLNGDADQAYGGYTGHGNILIEGGLWNMRGTTSGLTGSAMCISIGHARDVTISDLVIKDVSGYHAIELNSTKTATVERCKFLGYVDPGGRDFSEAIQVDLAKSSGVFGGFGPYDNTVCEDVTIRDCYVGASGTAGTTAWPRGVGSHSATVDVAHRRIKIEGNSFEGCLQYGVVAYAYNDSVIAGNTMKGCGAGIRCRSIISADAADSTNTSGVVTNASQVMENLTIDRNVIVDCSGYDDPILLFGETTGRITGVTITGNTIDGADDGENGIRLYFVSDYTVTGNTVRNTGGTAISQEQVIGGVVGPNRVYAPAGSGISCDTGTGITIAVNQIRDAGVNGVHVLGGSDIQVQNNYIKGASRAAAGSWGIRCSTSVDGLQITGNKIRKYGSGNEVAAGIGITSTCTNVKRHGNDLLDTGLDDQSTGAEPSPFDAAGALEILLRPSGRYETTSRLRCGTTSTPTSGTLYLVPLWLPQGLVVSNISFVSGGTAMVTPTNWWFTLHNRSRVALARTADQLTAAWAANTVKTVAIAQATAGAASSYTTTYGGLHYLGVMIKATTVPSLVSEGSVADVLASVSPGFGGTDTGQTTPPTVTAGAFTAGAFGAGSGILLHGYTT</sequence>
<dbReference type="GeneID" id="86830361"/>
<gene>
    <name evidence="3" type="ORF">H4687_005812</name>
</gene>
<reference evidence="3 4" key="1">
    <citation type="submission" date="2020-10" db="EMBL/GenBank/DDBJ databases">
        <title>Sequencing the genomes of 1000 actinobacteria strains.</title>
        <authorList>
            <person name="Klenk H.-P."/>
        </authorList>
    </citation>
    <scope>NUCLEOTIDE SEQUENCE [LARGE SCALE GENOMIC DNA]</scope>
    <source>
        <strain evidence="3 4">DSM 41803</strain>
    </source>
</reference>
<dbReference type="InterPro" id="IPR012334">
    <property type="entry name" value="Pectin_lyas_fold"/>
</dbReference>
<evidence type="ECO:0000259" key="2">
    <source>
        <dbReference type="Pfam" id="PF13229"/>
    </source>
</evidence>
<dbReference type="Pfam" id="PF12708">
    <property type="entry name" value="Pect-lyase_RHGA_epim"/>
    <property type="match status" value="1"/>
</dbReference>
<dbReference type="Pfam" id="PF13229">
    <property type="entry name" value="Beta_helix"/>
    <property type="match status" value="1"/>
</dbReference>
<dbReference type="InterPro" id="IPR039448">
    <property type="entry name" value="Beta_helix"/>
</dbReference>
<dbReference type="InterPro" id="IPR024535">
    <property type="entry name" value="RHGA/B-epi-like_pectate_lyase"/>
</dbReference>
<dbReference type="EMBL" id="JADBGF010000001">
    <property type="protein sequence ID" value="MBE1599683.1"/>
    <property type="molecule type" value="Genomic_DNA"/>
</dbReference>
<dbReference type="InterPro" id="IPR006626">
    <property type="entry name" value="PbH1"/>
</dbReference>
<organism evidence="3 4">
    <name type="scientific">Streptomyces stelliscabiei</name>
    <dbReference type="NCBI Taxonomy" id="146820"/>
    <lineage>
        <taxon>Bacteria</taxon>
        <taxon>Bacillati</taxon>
        <taxon>Actinomycetota</taxon>
        <taxon>Actinomycetes</taxon>
        <taxon>Kitasatosporales</taxon>
        <taxon>Streptomycetaceae</taxon>
        <taxon>Streptomyces</taxon>
    </lineage>
</organism>
<dbReference type="Gene3D" id="2.160.20.10">
    <property type="entry name" value="Single-stranded right-handed beta-helix, Pectin lyase-like"/>
    <property type="match status" value="2"/>
</dbReference>
<feature type="domain" description="Rhamnogalacturonase A/B/Epimerase-like pectate lyase" evidence="1">
    <location>
        <begin position="170"/>
        <end position="375"/>
    </location>
</feature>
<dbReference type="Proteomes" id="UP000629287">
    <property type="component" value="Unassembled WGS sequence"/>
</dbReference>
<dbReference type="SUPFAM" id="SSF51126">
    <property type="entry name" value="Pectin lyase-like"/>
    <property type="match status" value="2"/>
</dbReference>
<dbReference type="AlphaFoldDB" id="A0A8I0P524"/>
<feature type="domain" description="Right handed beta helix" evidence="2">
    <location>
        <begin position="495"/>
        <end position="652"/>
    </location>
</feature>
<dbReference type="RefSeq" id="WP_050399498.1">
    <property type="nucleotide sequence ID" value="NZ_JADBGF010000001.1"/>
</dbReference>
<comment type="caution">
    <text evidence="3">The sequence shown here is derived from an EMBL/GenBank/DDBJ whole genome shotgun (WGS) entry which is preliminary data.</text>
</comment>
<evidence type="ECO:0000313" key="3">
    <source>
        <dbReference type="EMBL" id="MBE1599683.1"/>
    </source>
</evidence>
<evidence type="ECO:0000259" key="1">
    <source>
        <dbReference type="Pfam" id="PF12708"/>
    </source>
</evidence>
<accession>A0A8I0P524</accession>
<keyword evidence="4" id="KW-1185">Reference proteome</keyword>
<proteinExistence type="predicted"/>
<protein>
    <submittedName>
        <fullName evidence="3">Polygalacturonase</fullName>
    </submittedName>
</protein>
<dbReference type="InterPro" id="IPR011050">
    <property type="entry name" value="Pectin_lyase_fold/virulence"/>
</dbReference>
<evidence type="ECO:0000313" key="4">
    <source>
        <dbReference type="Proteomes" id="UP000629287"/>
    </source>
</evidence>
<dbReference type="SMART" id="SM00710">
    <property type="entry name" value="PbH1"/>
    <property type="match status" value="10"/>
</dbReference>
<dbReference type="OrthoDB" id="4215965at2"/>
<name>A0A8I0P524_9ACTN</name>